<dbReference type="Proteomes" id="UP001242342">
    <property type="component" value="Unassembled WGS sequence"/>
</dbReference>
<reference evidence="3 4" key="1">
    <citation type="journal article" date="2016" name="Nat. Commun.">
        <title>Microbial interactions lead to rapid micro-scale successions on model marine particles.</title>
        <authorList>
            <person name="Datta M.S."/>
            <person name="Sliwerska E."/>
            <person name="Gore J."/>
            <person name="Polz M.F."/>
            <person name="Cordero O.X."/>
        </authorList>
    </citation>
    <scope>NUCLEOTIDE SEQUENCE [LARGE SCALE GENOMIC DNA]</scope>
    <source>
        <strain evidence="3 4">4G03</strain>
    </source>
</reference>
<feature type="transmembrane region" description="Helical" evidence="1">
    <location>
        <begin position="187"/>
        <end position="209"/>
    </location>
</feature>
<reference evidence="3" key="2">
    <citation type="submission" date="2017-10" db="EMBL/GenBank/DDBJ databases">
        <authorList>
            <person name="Enke T.N."/>
            <person name="Cordero O.X."/>
        </authorList>
    </citation>
    <scope>NUCLEOTIDE SEQUENCE</scope>
    <source>
        <strain evidence="3">4G03</strain>
    </source>
</reference>
<sequence length="461" mass="53716">MRKKNEILEEINLKEKELDLYDFKVLDVSIWRLVRFSIRVKKIKEYCVYSNRTTKVKVSLYELLTSYLKSLFQYFGLIFKNLNTPYLVLAFPRLIKQKNSYFDKFTDPLIAQSNLKNNTLVLQRNLSGKQFKPRENVGAVHGTSDFIEYTSKIIGLFLSPIFYLFFFTKINKLIKRASVYFSISRKYILIISYKTAEFCIGYFLVNLLLKNLKIKKIFLVNRAIFMPFIAVAKKMNIQVYELQHGITHSETELYTGEYQKEIDPDMFLNFGSKWIGNQFSVPLEKQINIGWAYNSWLLTKVNVKIKNNAVLVVSSPAISNQIIKTTLQLANKYKDYFFNIRLHPQEALSKSQKETLINIPNISVVDNQNVDSLISVLEHQFVIGENSSVLYEALNFDKRVGKIMFNGLDSKNKLDNEINGIEYIYSIEDFALFLSNTSNKIKDSSGIYDTFDVEKFNKLLK</sequence>
<reference evidence="2 5" key="3">
    <citation type="submission" date="2023-07" db="EMBL/GenBank/DDBJ databases">
        <title>Genome content predicts the carbon catabolic preferences of heterotrophic bacteria.</title>
        <authorList>
            <person name="Gralka M."/>
        </authorList>
    </citation>
    <scope>NUCLEOTIDE SEQUENCE [LARGE SCALE GENOMIC DNA]</scope>
    <source>
        <strain evidence="2 5">4G03</strain>
    </source>
</reference>
<keyword evidence="1" id="KW-1133">Transmembrane helix</keyword>
<organism evidence="3 4">
    <name type="scientific">Tenacibaculum discolor</name>
    <dbReference type="NCBI Taxonomy" id="361581"/>
    <lineage>
        <taxon>Bacteria</taxon>
        <taxon>Pseudomonadati</taxon>
        <taxon>Bacteroidota</taxon>
        <taxon>Flavobacteriia</taxon>
        <taxon>Flavobacteriales</taxon>
        <taxon>Flavobacteriaceae</taxon>
        <taxon>Tenacibaculum</taxon>
    </lineage>
</organism>
<keyword evidence="5" id="KW-1185">Reference proteome</keyword>
<evidence type="ECO:0000313" key="3">
    <source>
        <dbReference type="EMBL" id="PHN98819.1"/>
    </source>
</evidence>
<evidence type="ECO:0000313" key="4">
    <source>
        <dbReference type="Proteomes" id="UP000222163"/>
    </source>
</evidence>
<dbReference type="EMBL" id="JAUYVU010000004">
    <property type="protein sequence ID" value="MDP2541106.1"/>
    <property type="molecule type" value="Genomic_DNA"/>
</dbReference>
<dbReference type="RefSeq" id="WP_099213929.1">
    <property type="nucleotide sequence ID" value="NZ_JAUYVU010000004.1"/>
</dbReference>
<dbReference type="Proteomes" id="UP000222163">
    <property type="component" value="Unassembled WGS sequence"/>
</dbReference>
<keyword evidence="1" id="KW-0472">Membrane</keyword>
<evidence type="ECO:0000256" key="1">
    <source>
        <dbReference type="SAM" id="Phobius"/>
    </source>
</evidence>
<evidence type="ECO:0000313" key="5">
    <source>
        <dbReference type="Proteomes" id="UP001242342"/>
    </source>
</evidence>
<dbReference type="EMBL" id="PDUU01000002">
    <property type="protein sequence ID" value="PHN98819.1"/>
    <property type="molecule type" value="Genomic_DNA"/>
</dbReference>
<feature type="transmembrane region" description="Helical" evidence="1">
    <location>
        <begin position="149"/>
        <end position="167"/>
    </location>
</feature>
<name>A0A2G1BY59_9FLAO</name>
<accession>A0A2G1BY59</accession>
<gene>
    <name evidence="3" type="ORF">CSC81_01130</name>
    <name evidence="2" type="ORF">Q8W23_06395</name>
</gene>
<protein>
    <submittedName>
        <fullName evidence="3">Uncharacterized protein</fullName>
    </submittedName>
</protein>
<keyword evidence="1" id="KW-0812">Transmembrane</keyword>
<comment type="caution">
    <text evidence="3">The sequence shown here is derived from an EMBL/GenBank/DDBJ whole genome shotgun (WGS) entry which is preliminary data.</text>
</comment>
<evidence type="ECO:0000313" key="2">
    <source>
        <dbReference type="EMBL" id="MDP2541106.1"/>
    </source>
</evidence>
<proteinExistence type="predicted"/>
<dbReference type="AlphaFoldDB" id="A0A2G1BY59"/>